<name>A0A6G0VY77_APHCR</name>
<evidence type="ECO:0000313" key="1">
    <source>
        <dbReference type="EMBL" id="KAF0713818.1"/>
    </source>
</evidence>
<sequence>MNMDNTLNESGPSRPKRLCSMNRNYEQQIEQMLFNSDSNENYDFSDSGSEYEFQNTEQVSDDFESDTEIVNNVPSVNTQSSTNTNNDDDWQEEEIELSNFPFIKRNELFVPIEGKINPIDYFFMLFDEHFIQLFVDETNNYAEIEFLRVGSAPRSRISDWKPTDKDEML</sequence>
<dbReference type="EMBL" id="VUJU01010559">
    <property type="protein sequence ID" value="KAF0713818.1"/>
    <property type="molecule type" value="Genomic_DNA"/>
</dbReference>
<keyword evidence="2" id="KW-1185">Reference proteome</keyword>
<evidence type="ECO:0000313" key="2">
    <source>
        <dbReference type="Proteomes" id="UP000478052"/>
    </source>
</evidence>
<reference evidence="1 2" key="1">
    <citation type="submission" date="2019-08" db="EMBL/GenBank/DDBJ databases">
        <title>Whole genome of Aphis craccivora.</title>
        <authorList>
            <person name="Voronova N.V."/>
            <person name="Shulinski R.S."/>
            <person name="Bandarenka Y.V."/>
            <person name="Zhorov D.G."/>
            <person name="Warner D."/>
        </authorList>
    </citation>
    <scope>NUCLEOTIDE SEQUENCE [LARGE SCALE GENOMIC DNA]</scope>
    <source>
        <strain evidence="1">180601</strain>
        <tissue evidence="1">Whole Body</tissue>
    </source>
</reference>
<organism evidence="1 2">
    <name type="scientific">Aphis craccivora</name>
    <name type="common">Cowpea aphid</name>
    <dbReference type="NCBI Taxonomy" id="307492"/>
    <lineage>
        <taxon>Eukaryota</taxon>
        <taxon>Metazoa</taxon>
        <taxon>Ecdysozoa</taxon>
        <taxon>Arthropoda</taxon>
        <taxon>Hexapoda</taxon>
        <taxon>Insecta</taxon>
        <taxon>Pterygota</taxon>
        <taxon>Neoptera</taxon>
        <taxon>Paraneoptera</taxon>
        <taxon>Hemiptera</taxon>
        <taxon>Sternorrhyncha</taxon>
        <taxon>Aphidomorpha</taxon>
        <taxon>Aphidoidea</taxon>
        <taxon>Aphididae</taxon>
        <taxon>Aphidini</taxon>
        <taxon>Aphis</taxon>
        <taxon>Aphis</taxon>
    </lineage>
</organism>
<dbReference type="OrthoDB" id="10446566at2759"/>
<protein>
    <submittedName>
        <fullName evidence="1">PiggyBac transposable element-derived protein 4-like</fullName>
    </submittedName>
</protein>
<accession>A0A6G0VY77</accession>
<proteinExistence type="predicted"/>
<comment type="caution">
    <text evidence="1">The sequence shown here is derived from an EMBL/GenBank/DDBJ whole genome shotgun (WGS) entry which is preliminary data.</text>
</comment>
<dbReference type="AlphaFoldDB" id="A0A6G0VY77"/>
<dbReference type="Proteomes" id="UP000478052">
    <property type="component" value="Unassembled WGS sequence"/>
</dbReference>
<gene>
    <name evidence="1" type="ORF">FWK35_00038491</name>
</gene>
<feature type="non-terminal residue" evidence="1">
    <location>
        <position position="169"/>
    </location>
</feature>